<proteinExistence type="predicted"/>
<dbReference type="Gene3D" id="3.50.50.60">
    <property type="entry name" value="FAD/NAD(P)-binding domain"/>
    <property type="match status" value="1"/>
</dbReference>
<dbReference type="PANTHER" id="PTHR42685">
    <property type="entry name" value="GERANYLGERANYL DIPHOSPHATE REDUCTASE"/>
    <property type="match status" value="1"/>
</dbReference>
<dbReference type="EMBL" id="CP040899">
    <property type="protein sequence ID" value="QDB80876.1"/>
    <property type="molecule type" value="Genomic_DNA"/>
</dbReference>
<dbReference type="InterPro" id="IPR036188">
    <property type="entry name" value="FAD/NAD-bd_sf"/>
</dbReference>
<accession>A0ABX5VSX5</accession>
<organism evidence="2 3">
    <name type="scientific">Georgenia wutianyii</name>
    <dbReference type="NCBI Taxonomy" id="2585135"/>
    <lineage>
        <taxon>Bacteria</taxon>
        <taxon>Bacillati</taxon>
        <taxon>Actinomycetota</taxon>
        <taxon>Actinomycetes</taxon>
        <taxon>Micrococcales</taxon>
        <taxon>Bogoriellaceae</taxon>
        <taxon>Georgenia</taxon>
    </lineage>
</organism>
<evidence type="ECO:0000313" key="2">
    <source>
        <dbReference type="EMBL" id="QDB80876.1"/>
    </source>
</evidence>
<dbReference type="InterPro" id="IPR050407">
    <property type="entry name" value="Geranylgeranyl_reductase"/>
</dbReference>
<dbReference type="Proteomes" id="UP000313948">
    <property type="component" value="Chromosome"/>
</dbReference>
<evidence type="ECO:0000313" key="3">
    <source>
        <dbReference type="Proteomes" id="UP000313948"/>
    </source>
</evidence>
<dbReference type="PRINTS" id="PR00420">
    <property type="entry name" value="RNGMNOXGNASE"/>
</dbReference>
<dbReference type="Pfam" id="PF01494">
    <property type="entry name" value="FAD_binding_3"/>
    <property type="match status" value="1"/>
</dbReference>
<reference evidence="2 3" key="1">
    <citation type="submission" date="2019-05" db="EMBL/GenBank/DDBJ databases">
        <title>Georgenia *** sp. nov., and Georgenia *** sp. nov., isolated from the intestinal contents of plateau pika (Ochotona curzoniae) in the Qinghai-Tibet plateau of China.</title>
        <authorList>
            <person name="Tian Z."/>
        </authorList>
    </citation>
    <scope>NUCLEOTIDE SEQUENCE [LARGE SCALE GENOMIC DNA]</scope>
    <source>
        <strain evidence="2 3">Z294</strain>
    </source>
</reference>
<protein>
    <submittedName>
        <fullName evidence="2">NAD(P)/FAD-dependent oxidoreductase</fullName>
    </submittedName>
</protein>
<keyword evidence="3" id="KW-1185">Reference proteome</keyword>
<sequence>MASTHAVDVVVAGGGPAGLATALHARAAGLSVLVRDPRAGVVDKACGEGVMPAGVAHLEALGVRPAGREIVGIRYCAPGRSAATRFRGPPGRGVRRTELHAALREAVRAAGIPVEQARVERVEQQRGGVLVDGLPAGYVVAADGLHSPLRRALGLDAATRGPARYGLRRHVRLAPWTDHVEVHWAEHAEAYVTPVGEEEVGVAVLTTRRAPYEEHLAAFPELLERLAGAVATSTVRGAGPLRQESRRRVAGRVLLVGDASGYVDALTGEGISLALAQARAAVDHLVSGDLPGYERAWRRVVRRHRVLTRALLAVGGSPARPLLVPAAQRLPRVFSAVVEAIGG</sequence>
<evidence type="ECO:0000259" key="1">
    <source>
        <dbReference type="Pfam" id="PF01494"/>
    </source>
</evidence>
<dbReference type="InterPro" id="IPR002938">
    <property type="entry name" value="FAD-bd"/>
</dbReference>
<dbReference type="PANTHER" id="PTHR42685:SF19">
    <property type="entry name" value="POSSIBLE OXIDOREDUCTASE"/>
    <property type="match status" value="1"/>
</dbReference>
<gene>
    <name evidence="2" type="ORF">FE251_14685</name>
</gene>
<feature type="domain" description="FAD-binding" evidence="1">
    <location>
        <begin position="7"/>
        <end position="282"/>
    </location>
</feature>
<dbReference type="SUPFAM" id="SSF51905">
    <property type="entry name" value="FAD/NAD(P)-binding domain"/>
    <property type="match status" value="1"/>
</dbReference>
<name>A0ABX5VSX5_9MICO</name>